<dbReference type="Gene3D" id="3.40.50.300">
    <property type="entry name" value="P-loop containing nucleotide triphosphate hydrolases"/>
    <property type="match status" value="1"/>
</dbReference>
<dbReference type="FunFam" id="3.40.50.300:FF:000425">
    <property type="entry name" value="Probable ABC transporter, ATP-binding subunit"/>
    <property type="match status" value="1"/>
</dbReference>
<dbReference type="GO" id="GO:0005524">
    <property type="term" value="F:ATP binding"/>
    <property type="evidence" value="ECO:0007669"/>
    <property type="project" value="UniProtKB-KW"/>
</dbReference>
<keyword evidence="2" id="KW-0547">Nucleotide-binding</keyword>
<dbReference type="SMART" id="SM00382">
    <property type="entry name" value="AAA"/>
    <property type="match status" value="1"/>
</dbReference>
<dbReference type="SUPFAM" id="SSF50331">
    <property type="entry name" value="MOP-like"/>
    <property type="match status" value="1"/>
</dbReference>
<dbReference type="PROSITE" id="PS50893">
    <property type="entry name" value="ABC_TRANSPORTER_2"/>
    <property type="match status" value="1"/>
</dbReference>
<evidence type="ECO:0000256" key="3">
    <source>
        <dbReference type="ARBA" id="ARBA00022840"/>
    </source>
</evidence>
<dbReference type="SUPFAM" id="SSF52540">
    <property type="entry name" value="P-loop containing nucleoside triphosphate hydrolases"/>
    <property type="match status" value="1"/>
</dbReference>
<dbReference type="InterPro" id="IPR050093">
    <property type="entry name" value="ABC_SmlMolc_Importer"/>
</dbReference>
<dbReference type="InterPro" id="IPR013611">
    <property type="entry name" value="Transp-assoc_OB_typ2"/>
</dbReference>
<evidence type="ECO:0000256" key="2">
    <source>
        <dbReference type="ARBA" id="ARBA00022741"/>
    </source>
</evidence>
<gene>
    <name evidence="5" type="ORF">D6850_13410</name>
</gene>
<dbReference type="InterPro" id="IPR017871">
    <property type="entry name" value="ABC_transporter-like_CS"/>
</dbReference>
<organism evidence="5 6">
    <name type="scientific">Roseovarius spongiae</name>
    <dbReference type="NCBI Taxonomy" id="2320272"/>
    <lineage>
        <taxon>Bacteria</taxon>
        <taxon>Pseudomonadati</taxon>
        <taxon>Pseudomonadota</taxon>
        <taxon>Alphaproteobacteria</taxon>
        <taxon>Rhodobacterales</taxon>
        <taxon>Roseobacteraceae</taxon>
        <taxon>Roseovarius</taxon>
    </lineage>
</organism>
<dbReference type="GO" id="GO:0043190">
    <property type="term" value="C:ATP-binding cassette (ABC) transporter complex"/>
    <property type="evidence" value="ECO:0007669"/>
    <property type="project" value="InterPro"/>
</dbReference>
<dbReference type="OrthoDB" id="9802264at2"/>
<dbReference type="EMBL" id="RAPE01000003">
    <property type="protein sequence ID" value="RKF14158.1"/>
    <property type="molecule type" value="Genomic_DNA"/>
</dbReference>
<keyword evidence="3 5" id="KW-0067">ATP-binding</keyword>
<dbReference type="GO" id="GO:0022857">
    <property type="term" value="F:transmembrane transporter activity"/>
    <property type="evidence" value="ECO:0007669"/>
    <property type="project" value="InterPro"/>
</dbReference>
<dbReference type="PANTHER" id="PTHR42781:SF4">
    <property type="entry name" value="SPERMIDINE_PUTRESCINE IMPORT ATP-BINDING PROTEIN POTA"/>
    <property type="match status" value="1"/>
</dbReference>
<dbReference type="InterPro" id="IPR008995">
    <property type="entry name" value="Mo/tungstate-bd_C_term_dom"/>
</dbReference>
<accession>A0A3A8B8V7</accession>
<dbReference type="InterPro" id="IPR003439">
    <property type="entry name" value="ABC_transporter-like_ATP-bd"/>
</dbReference>
<dbReference type="Pfam" id="PF08402">
    <property type="entry name" value="TOBE_2"/>
    <property type="match status" value="1"/>
</dbReference>
<keyword evidence="6" id="KW-1185">Reference proteome</keyword>
<evidence type="ECO:0000313" key="5">
    <source>
        <dbReference type="EMBL" id="RKF14158.1"/>
    </source>
</evidence>
<dbReference type="InterPro" id="IPR027417">
    <property type="entry name" value="P-loop_NTPase"/>
</dbReference>
<dbReference type="Proteomes" id="UP000281128">
    <property type="component" value="Unassembled WGS sequence"/>
</dbReference>
<dbReference type="RefSeq" id="WP_121167733.1">
    <property type="nucleotide sequence ID" value="NZ_RAPE01000003.1"/>
</dbReference>
<reference evidence="5 6" key="1">
    <citation type="submission" date="2018-09" db="EMBL/GenBank/DDBJ databases">
        <title>Roseovarius spongiae sp. nov., isolated from a marine sponge.</title>
        <authorList>
            <person name="Zhuang L."/>
            <person name="Luo L."/>
        </authorList>
    </citation>
    <scope>NUCLEOTIDE SEQUENCE [LARGE SCALE GENOMIC DNA]</scope>
    <source>
        <strain evidence="5 6">HN-E21</strain>
    </source>
</reference>
<dbReference type="InterPro" id="IPR003593">
    <property type="entry name" value="AAA+_ATPase"/>
</dbReference>
<protein>
    <submittedName>
        <fullName evidence="5">ABC transporter ATP-binding protein</fullName>
    </submittedName>
</protein>
<dbReference type="GO" id="GO:0015697">
    <property type="term" value="P:quaternary ammonium group transport"/>
    <property type="evidence" value="ECO:0007669"/>
    <property type="project" value="UniProtKB-ARBA"/>
</dbReference>
<feature type="domain" description="ABC transporter" evidence="4">
    <location>
        <begin position="4"/>
        <end position="234"/>
    </location>
</feature>
<evidence type="ECO:0000256" key="1">
    <source>
        <dbReference type="ARBA" id="ARBA00022448"/>
    </source>
</evidence>
<proteinExistence type="predicted"/>
<name>A0A3A8B8V7_9RHOB</name>
<evidence type="ECO:0000313" key="6">
    <source>
        <dbReference type="Proteomes" id="UP000281128"/>
    </source>
</evidence>
<dbReference type="PROSITE" id="PS00211">
    <property type="entry name" value="ABC_TRANSPORTER_1"/>
    <property type="match status" value="1"/>
</dbReference>
<dbReference type="Pfam" id="PF00005">
    <property type="entry name" value="ABC_tran"/>
    <property type="match status" value="1"/>
</dbReference>
<dbReference type="PANTHER" id="PTHR42781">
    <property type="entry name" value="SPERMIDINE/PUTRESCINE IMPORT ATP-BINDING PROTEIN POTA"/>
    <property type="match status" value="1"/>
</dbReference>
<evidence type="ECO:0000259" key="4">
    <source>
        <dbReference type="PROSITE" id="PS50893"/>
    </source>
</evidence>
<dbReference type="GO" id="GO:0016887">
    <property type="term" value="F:ATP hydrolysis activity"/>
    <property type="evidence" value="ECO:0007669"/>
    <property type="project" value="InterPro"/>
</dbReference>
<keyword evidence="1" id="KW-0813">Transport</keyword>
<comment type="caution">
    <text evidence="5">The sequence shown here is derived from an EMBL/GenBank/DDBJ whole genome shotgun (WGS) entry which is preliminary data.</text>
</comment>
<dbReference type="AlphaFoldDB" id="A0A3A8B8V7"/>
<sequence>MAFLELHGLTKRFGDFAAVDDLTFTVERGSFVSLLGPSGCGKTTTLQMVAGFETPTEGKIILDGKDLSGIPARERGLGIVFQTYALFTHMTVEENVGFGLEMRKVSRAERKRRVADALDLVHLSHLGNRYPRQMSGGQRQRVALARALVIEPQLLLLDEPLSNLDAKLREEMQLELRRIQREANVTTLMVTHDQSEALALSDSIVVIDHGRLRQDATPFDVYETPQSSFVSRFLGKSNNFSARLESAGPDGSKLVCGSLDLQGPRVDLAPGPVEIALRPERITLVGADAGQLRGTVAERVFMGNQWLLRIETEIGDMLVMRYNTGRAEAEQGATVGLSWKPEDIRILPAEETSA</sequence>